<accession>A0A964E3Q1</accession>
<dbReference type="AlphaFoldDB" id="A0A964E3Q1"/>
<name>A0A964E3Q1_9PROT</name>
<gene>
    <name evidence="2" type="ORF">ACELLULO517_10510</name>
</gene>
<dbReference type="InterPro" id="IPR036390">
    <property type="entry name" value="WH_DNA-bd_sf"/>
</dbReference>
<dbReference type="PANTHER" id="PTHR33164">
    <property type="entry name" value="TRANSCRIPTIONAL REGULATOR, MARR FAMILY"/>
    <property type="match status" value="1"/>
</dbReference>
<dbReference type="PROSITE" id="PS50995">
    <property type="entry name" value="HTH_MARR_2"/>
    <property type="match status" value="1"/>
</dbReference>
<dbReference type="SMART" id="SM00347">
    <property type="entry name" value="HTH_MARR"/>
    <property type="match status" value="1"/>
</dbReference>
<protein>
    <submittedName>
        <fullName evidence="2">MarR family transcriptional regulator</fullName>
    </submittedName>
</protein>
<dbReference type="Pfam" id="PF12802">
    <property type="entry name" value="MarR_2"/>
    <property type="match status" value="1"/>
</dbReference>
<dbReference type="GO" id="GO:0006950">
    <property type="term" value="P:response to stress"/>
    <property type="evidence" value="ECO:0007669"/>
    <property type="project" value="TreeGrafter"/>
</dbReference>
<reference evidence="2 3" key="1">
    <citation type="journal article" date="2021" name="Microorganisms">
        <title>Acidisoma silvae sp. nov. and Acidisomacellulosilytica sp. nov., Two Acidophilic Bacteria Isolated from Decaying Wood, Hydrolyzing Cellulose and Producing Poly-3-hydroxybutyrate.</title>
        <authorList>
            <person name="Mieszkin S."/>
            <person name="Pouder E."/>
            <person name="Uroz S."/>
            <person name="Simon-Colin C."/>
            <person name="Alain K."/>
        </authorList>
    </citation>
    <scope>NUCLEOTIDE SEQUENCE [LARGE SCALE GENOMIC DNA]</scope>
    <source>
        <strain evidence="2 3">HW T5.17</strain>
    </source>
</reference>
<dbReference type="EMBL" id="JAESVA010000003">
    <property type="protein sequence ID" value="MCB8880664.1"/>
    <property type="molecule type" value="Genomic_DNA"/>
</dbReference>
<dbReference type="GO" id="GO:0003700">
    <property type="term" value="F:DNA-binding transcription factor activity"/>
    <property type="evidence" value="ECO:0007669"/>
    <property type="project" value="InterPro"/>
</dbReference>
<dbReference type="SUPFAM" id="SSF46785">
    <property type="entry name" value="Winged helix' DNA-binding domain"/>
    <property type="match status" value="1"/>
</dbReference>
<feature type="domain" description="HTH marR-type" evidence="1">
    <location>
        <begin position="24"/>
        <end position="160"/>
    </location>
</feature>
<dbReference type="Gene3D" id="1.10.10.10">
    <property type="entry name" value="Winged helix-like DNA-binding domain superfamily/Winged helix DNA-binding domain"/>
    <property type="match status" value="1"/>
</dbReference>
<evidence type="ECO:0000313" key="2">
    <source>
        <dbReference type="EMBL" id="MCB8880664.1"/>
    </source>
</evidence>
<dbReference type="InterPro" id="IPR000835">
    <property type="entry name" value="HTH_MarR-typ"/>
</dbReference>
<sequence>MCVYHARIWQGLDGFVKVQNTRNLDLLGSALIDLIGCLNSPQRDDALLREAGVTLDRALFPLLVALGARGALGVADLADLVGRDHTTVSRQLAKLETLTLVTRPEGATDKRRREADLTEAGRAIVAAITAARMRLLARVLVSWTPADIDALAGFNRRFADAVMGAGRGGG</sequence>
<dbReference type="InterPro" id="IPR036388">
    <property type="entry name" value="WH-like_DNA-bd_sf"/>
</dbReference>
<organism evidence="2 3">
    <name type="scientific">Acidisoma cellulosilyticum</name>
    <dbReference type="NCBI Taxonomy" id="2802395"/>
    <lineage>
        <taxon>Bacteria</taxon>
        <taxon>Pseudomonadati</taxon>
        <taxon>Pseudomonadota</taxon>
        <taxon>Alphaproteobacteria</taxon>
        <taxon>Acetobacterales</taxon>
        <taxon>Acidocellaceae</taxon>
        <taxon>Acidisoma</taxon>
    </lineage>
</organism>
<evidence type="ECO:0000259" key="1">
    <source>
        <dbReference type="PROSITE" id="PS50995"/>
    </source>
</evidence>
<proteinExistence type="predicted"/>
<dbReference type="Proteomes" id="UP000721844">
    <property type="component" value="Unassembled WGS sequence"/>
</dbReference>
<comment type="caution">
    <text evidence="2">The sequence shown here is derived from an EMBL/GenBank/DDBJ whole genome shotgun (WGS) entry which is preliminary data.</text>
</comment>
<evidence type="ECO:0000313" key="3">
    <source>
        <dbReference type="Proteomes" id="UP000721844"/>
    </source>
</evidence>
<keyword evidence="3" id="KW-1185">Reference proteome</keyword>
<dbReference type="PANTHER" id="PTHR33164:SF57">
    <property type="entry name" value="MARR-FAMILY TRANSCRIPTIONAL REGULATOR"/>
    <property type="match status" value="1"/>
</dbReference>
<dbReference type="InterPro" id="IPR039422">
    <property type="entry name" value="MarR/SlyA-like"/>
</dbReference>